<feature type="region of interest" description="Disordered" evidence="1">
    <location>
        <begin position="1"/>
        <end position="54"/>
    </location>
</feature>
<proteinExistence type="predicted"/>
<evidence type="ECO:0000313" key="3">
    <source>
        <dbReference type="Proteomes" id="UP000199144"/>
    </source>
</evidence>
<dbReference type="Proteomes" id="UP000199144">
    <property type="component" value="Unassembled WGS sequence"/>
</dbReference>
<feature type="compositionally biased region" description="Basic and acidic residues" evidence="1">
    <location>
        <begin position="1"/>
        <end position="21"/>
    </location>
</feature>
<evidence type="ECO:0000256" key="1">
    <source>
        <dbReference type="SAM" id="MobiDB-lite"/>
    </source>
</evidence>
<name>A0A1I4QZD1_9RHOB</name>
<keyword evidence="3" id="KW-1185">Reference proteome</keyword>
<dbReference type="AlphaFoldDB" id="A0A1I4QZD1"/>
<accession>A0A1I4QZD1</accession>
<sequence>MRHGADIAPKRSRPRDRDRKGRPMPLDLFREGRATAGQSAEIRKPGDLPADEMT</sequence>
<protein>
    <submittedName>
        <fullName evidence="2">Uncharacterized protein</fullName>
    </submittedName>
</protein>
<reference evidence="2 3" key="1">
    <citation type="submission" date="2016-10" db="EMBL/GenBank/DDBJ databases">
        <authorList>
            <person name="de Groot N.N."/>
        </authorList>
    </citation>
    <scope>NUCLEOTIDE SEQUENCE [LARGE SCALE GENOMIC DNA]</scope>
    <source>
        <strain evidence="2 3">DSM 15283</strain>
    </source>
</reference>
<dbReference type="EMBL" id="FOTQ01000007">
    <property type="protein sequence ID" value="SFM45399.1"/>
    <property type="molecule type" value="Genomic_DNA"/>
</dbReference>
<organism evidence="2 3">
    <name type="scientific">Shimia aestuarii</name>
    <dbReference type="NCBI Taxonomy" id="254406"/>
    <lineage>
        <taxon>Bacteria</taxon>
        <taxon>Pseudomonadati</taxon>
        <taxon>Pseudomonadota</taxon>
        <taxon>Alphaproteobacteria</taxon>
        <taxon>Rhodobacterales</taxon>
        <taxon>Roseobacteraceae</taxon>
    </lineage>
</organism>
<gene>
    <name evidence="2" type="ORF">SAMN04488042_107196</name>
</gene>
<evidence type="ECO:0000313" key="2">
    <source>
        <dbReference type="EMBL" id="SFM45399.1"/>
    </source>
</evidence>
<dbReference type="STRING" id="254406.SAMN04488042_107196"/>